<feature type="compositionally biased region" description="Low complexity" evidence="1">
    <location>
        <begin position="1201"/>
        <end position="1232"/>
    </location>
</feature>
<evidence type="ECO:0000313" key="3">
    <source>
        <dbReference type="Proteomes" id="UP001209878"/>
    </source>
</evidence>
<dbReference type="Pfam" id="PF05923">
    <property type="entry name" value="APC_r"/>
    <property type="match status" value="3"/>
</dbReference>
<protein>
    <submittedName>
        <fullName evidence="2">Uncharacterized protein</fullName>
    </submittedName>
</protein>
<feature type="region of interest" description="Disordered" evidence="1">
    <location>
        <begin position="747"/>
        <end position="1136"/>
    </location>
</feature>
<sequence length="1643" mass="173463">MPKSKKASKKTTEHNRSSTGRDMSSGRRASSSNGNVPEMMHASHGDTVKNYATEDIPTGAVLNRNAAPDLFHNDAPSSHDSPRMFAVEGTPMSFSCNDSLSSVSCDEDADLTSDKLDMKIDTGPADGAIGCMTPHSKLFTPRKPGIQSPLIARLKSTPCKKVSSEPSMHSTPLGKHDHDENPKMYVVEGTPMCFSRNSSLSSLDSDDHEALANHNAEPAAASHDNDQNATFGEEDTPANFSANSSLSSLSVESLSFEPTPSESALLEECINAAMPKSRGKKRKDTRLPLPASSGSRLRASPKEPSARSSDAAAVEQSSSENQSKNAQGPQVRTDGGRPQVDEAGRRMEAPSLPMSVMQKQCKDATNREKLHSATRACAAGFLSLSDNRFEDDEKPDSHAESELEKFVAETGLKSSVTDELVSFSLEALLAGDDGGGKESDETCISDTEQITDVSNGDKCGDDLIDAFQDVDEGVDGVDDVVDTSDSPPHEHVDESDRNDVAMRADIDVHVTEPDIDVHVTEPDIDELPQPDDDIDEYDDVDVSSEIFESATQLAERMVQSTDSVLSLRRHLMVSCDAGEESDIMKESFPDMSSSLVSDITTPGDEDRRLVLGGSTGPPGEMAATTEEEDTERTCEAGDDDVMEATVVEKPGTEDAAVDISTEEEQALQENISIILSELSLTRQLSSSTLGEDDDDDNDDGDSDRDDIVIDDSYVCVDDDIFIANETLSLVSNDYMSDATSDVSVTMSASSRTMSEHRSDATYDLSGSRDNISDSDNANDSDNEIEIAAGDVTTPTDGAESRKGPRILTPGEASRVQTARQQQQVEEEPANGAIKVVRGRRRPLSAPRVVRSVTSSATKTVMTMSTLSPGGPRARLQGAPKKPLPSANRAAPKPPQKSLAAGTSPQKAIVRPTGRPAPKTPPRSSSIATTRAAATRVASPRTPPTKTPPAKPSHCRAQPANRTPVSRITPMTNGQKGTPKAAAIKASPRTGIKPPGTTARPSPTSTKSSLPVIGKPSGGVGSSIPGPSRLTSPRAKPVVAAGSSGVERPKPLIKQGTFTKELTTDDTNKSADELSDDTDHNGNEVSAAEGSEATSSNRKSTEVEDQEKGICEGRLTKVTPPRAGQVPAPRAATAAPQASWSNALGGHSFVVDTSQKDGFSAPYKQLQVQRNSNKPPPAMTPKTVVTKTVVVKSSGVPTNSRSLLAKKSATALTKASSGGSLNKSSSGSSLNQSTRSIPGARTPVRASAALNKSDSSSSVNRTGRSTTPAGRRQSPAGSASSESSSSSTVTNKKAAVSKIAGLWKRDGQKASNAKSTPVKIKTPQVKAVTPPKRISSLTNARRSLPVGTKFNADSSTTPENDAKDTPTQQESLPKSSTYDKLPVAGGSGADLSEAGSDEADSGAVSRNPPSNASEQSKLWRRTYTIDDPKPSPSTSAAGLDDGKKAEPAGKNKKSSIWRRPKTKSAKSEPAKPEQKSEQPKKRFSLWRRDTSDSAKVGNKAGGSKIPGLLGVGEKKDRTSVGERVECDAPAGDRASSDTTTGMANSPTRPSTLSPLSSPPRPAQNAAIVPPFNYTPAQPPTKVAVTVVDAGPKQLAPPVAPSPTRPTTKTEMLMARRRSYLNSLKAESGDDVDRSKRSSCLVTTV</sequence>
<dbReference type="EMBL" id="JAODUO010000432">
    <property type="protein sequence ID" value="KAK2180677.1"/>
    <property type="molecule type" value="Genomic_DNA"/>
</dbReference>
<feature type="compositionally biased region" description="Polar residues" evidence="1">
    <location>
        <begin position="814"/>
        <end position="823"/>
    </location>
</feature>
<dbReference type="GO" id="GO:0016477">
    <property type="term" value="P:cell migration"/>
    <property type="evidence" value="ECO:0007669"/>
    <property type="project" value="TreeGrafter"/>
</dbReference>
<feature type="compositionally biased region" description="Low complexity" evidence="1">
    <location>
        <begin position="1126"/>
        <end position="1136"/>
    </location>
</feature>
<feature type="compositionally biased region" description="Low complexity" evidence="1">
    <location>
        <begin position="1179"/>
        <end position="1191"/>
    </location>
</feature>
<feature type="region of interest" description="Disordered" evidence="1">
    <location>
        <begin position="1621"/>
        <end position="1643"/>
    </location>
</feature>
<feature type="compositionally biased region" description="Basic and acidic residues" evidence="1">
    <location>
        <begin position="1464"/>
        <end position="1491"/>
    </location>
</feature>
<feature type="compositionally biased region" description="Acidic residues" evidence="1">
    <location>
        <begin position="690"/>
        <end position="704"/>
    </location>
</feature>
<feature type="region of interest" description="Disordered" evidence="1">
    <location>
        <begin position="471"/>
        <end position="500"/>
    </location>
</feature>
<feature type="compositionally biased region" description="Basic residues" evidence="1">
    <location>
        <begin position="1449"/>
        <end position="1463"/>
    </location>
</feature>
<keyword evidence="3" id="KW-1185">Reference proteome</keyword>
<dbReference type="GO" id="GO:0030877">
    <property type="term" value="C:beta-catenin destruction complex"/>
    <property type="evidence" value="ECO:0007669"/>
    <property type="project" value="TreeGrafter"/>
</dbReference>
<comment type="caution">
    <text evidence="2">The sequence shown here is derived from an EMBL/GenBank/DDBJ whole genome shotgun (WGS) entry which is preliminary data.</text>
</comment>
<feature type="compositionally biased region" description="Basic and acidic residues" evidence="1">
    <location>
        <begin position="339"/>
        <end position="348"/>
    </location>
</feature>
<organism evidence="2 3">
    <name type="scientific">Ridgeia piscesae</name>
    <name type="common">Tubeworm</name>
    <dbReference type="NCBI Taxonomy" id="27915"/>
    <lineage>
        <taxon>Eukaryota</taxon>
        <taxon>Metazoa</taxon>
        <taxon>Spiralia</taxon>
        <taxon>Lophotrochozoa</taxon>
        <taxon>Annelida</taxon>
        <taxon>Polychaeta</taxon>
        <taxon>Sedentaria</taxon>
        <taxon>Canalipalpata</taxon>
        <taxon>Sabellida</taxon>
        <taxon>Siboglinidae</taxon>
        <taxon>Ridgeia</taxon>
    </lineage>
</organism>
<feature type="compositionally biased region" description="Low complexity" evidence="1">
    <location>
        <begin position="1245"/>
        <end position="1257"/>
    </location>
</feature>
<feature type="region of interest" description="Disordered" evidence="1">
    <location>
        <begin position="683"/>
        <end position="707"/>
    </location>
</feature>
<feature type="compositionally biased region" description="Low complexity" evidence="1">
    <location>
        <begin position="1544"/>
        <end position="1554"/>
    </location>
</feature>
<feature type="compositionally biased region" description="Polar residues" evidence="1">
    <location>
        <begin position="1406"/>
        <end position="1415"/>
    </location>
</feature>
<dbReference type="GO" id="GO:0007389">
    <property type="term" value="P:pattern specification process"/>
    <property type="evidence" value="ECO:0007669"/>
    <property type="project" value="TreeGrafter"/>
</dbReference>
<dbReference type="GO" id="GO:0001708">
    <property type="term" value="P:cell fate specification"/>
    <property type="evidence" value="ECO:0007669"/>
    <property type="project" value="TreeGrafter"/>
</dbReference>
<feature type="compositionally biased region" description="Basic and acidic residues" evidence="1">
    <location>
        <begin position="1511"/>
        <end position="1525"/>
    </location>
</feature>
<dbReference type="GO" id="GO:0045295">
    <property type="term" value="F:gamma-catenin binding"/>
    <property type="evidence" value="ECO:0007669"/>
    <property type="project" value="TreeGrafter"/>
</dbReference>
<dbReference type="PANTHER" id="PTHR12607">
    <property type="entry name" value="ADENOMATOUS POLYPOSIS COLI PROTEIN FAMILY"/>
    <property type="match status" value="1"/>
</dbReference>
<feature type="compositionally biased region" description="Low complexity" evidence="1">
    <location>
        <begin position="921"/>
        <end position="939"/>
    </location>
</feature>
<feature type="compositionally biased region" description="Polar residues" evidence="1">
    <location>
        <begin position="959"/>
        <end position="975"/>
    </location>
</feature>
<feature type="compositionally biased region" description="Acidic residues" evidence="1">
    <location>
        <begin position="625"/>
        <end position="638"/>
    </location>
</feature>
<feature type="region of interest" description="Disordered" evidence="1">
    <location>
        <begin position="1"/>
        <end position="46"/>
    </location>
</feature>
<reference evidence="2" key="1">
    <citation type="journal article" date="2023" name="Mol. Biol. Evol.">
        <title>Third-Generation Sequencing Reveals the Adaptive Role of the Epigenome in Three Deep-Sea Polychaetes.</title>
        <authorList>
            <person name="Perez M."/>
            <person name="Aroh O."/>
            <person name="Sun Y."/>
            <person name="Lan Y."/>
            <person name="Juniper S.K."/>
            <person name="Young C.R."/>
            <person name="Angers B."/>
            <person name="Qian P.Y."/>
        </authorList>
    </citation>
    <scope>NUCLEOTIDE SEQUENCE</scope>
    <source>
        <strain evidence="2">R07B-5</strain>
    </source>
</reference>
<feature type="compositionally biased region" description="Low complexity" evidence="1">
    <location>
        <begin position="238"/>
        <end position="257"/>
    </location>
</feature>
<evidence type="ECO:0000256" key="1">
    <source>
        <dbReference type="SAM" id="MobiDB-lite"/>
    </source>
</evidence>
<feature type="compositionally biased region" description="Acidic residues" evidence="1">
    <location>
        <begin position="471"/>
        <end position="482"/>
    </location>
</feature>
<feature type="region of interest" description="Disordered" evidence="1">
    <location>
        <begin position="601"/>
        <end position="638"/>
    </location>
</feature>
<accession>A0AAD9L0T1</accession>
<proteinExistence type="predicted"/>
<feature type="compositionally biased region" description="Low complexity" evidence="1">
    <location>
        <begin position="26"/>
        <end position="35"/>
    </location>
</feature>
<dbReference type="InterPro" id="IPR026818">
    <property type="entry name" value="Apc_fam"/>
</dbReference>
<feature type="compositionally biased region" description="Pro residues" evidence="1">
    <location>
        <begin position="940"/>
        <end position="950"/>
    </location>
</feature>
<gene>
    <name evidence="2" type="ORF">NP493_432g02026</name>
</gene>
<feature type="region of interest" description="Disordered" evidence="1">
    <location>
        <begin position="1160"/>
        <end position="1572"/>
    </location>
</feature>
<feature type="compositionally biased region" description="Polar residues" evidence="1">
    <location>
        <begin position="315"/>
        <end position="330"/>
    </location>
</feature>
<dbReference type="GO" id="GO:0008017">
    <property type="term" value="F:microtubule binding"/>
    <property type="evidence" value="ECO:0007669"/>
    <property type="project" value="TreeGrafter"/>
</dbReference>
<feature type="compositionally biased region" description="Basic and acidic residues" evidence="1">
    <location>
        <begin position="1439"/>
        <end position="1448"/>
    </location>
</feature>
<evidence type="ECO:0000313" key="2">
    <source>
        <dbReference type="EMBL" id="KAK2180677.1"/>
    </source>
</evidence>
<dbReference type="GO" id="GO:0007399">
    <property type="term" value="P:nervous system development"/>
    <property type="evidence" value="ECO:0007669"/>
    <property type="project" value="TreeGrafter"/>
</dbReference>
<dbReference type="InterPro" id="IPR009223">
    <property type="entry name" value="APC_rpt"/>
</dbReference>
<dbReference type="Proteomes" id="UP001209878">
    <property type="component" value="Unassembled WGS sequence"/>
</dbReference>
<dbReference type="GO" id="GO:0016055">
    <property type="term" value="P:Wnt signaling pathway"/>
    <property type="evidence" value="ECO:0007669"/>
    <property type="project" value="InterPro"/>
</dbReference>
<feature type="compositionally biased region" description="Low complexity" evidence="1">
    <location>
        <begin position="1273"/>
        <end position="1286"/>
    </location>
</feature>
<feature type="region of interest" description="Disordered" evidence="1">
    <location>
        <begin position="159"/>
        <end position="181"/>
    </location>
</feature>
<feature type="compositionally biased region" description="Polar residues" evidence="1">
    <location>
        <begin position="851"/>
        <end position="867"/>
    </location>
</feature>
<dbReference type="GO" id="GO:0016342">
    <property type="term" value="C:catenin complex"/>
    <property type="evidence" value="ECO:0007669"/>
    <property type="project" value="TreeGrafter"/>
</dbReference>
<dbReference type="GO" id="GO:0007026">
    <property type="term" value="P:negative regulation of microtubule depolymerization"/>
    <property type="evidence" value="ECO:0007669"/>
    <property type="project" value="TreeGrafter"/>
</dbReference>
<feature type="compositionally biased region" description="Basic and acidic residues" evidence="1">
    <location>
        <begin position="1061"/>
        <end position="1081"/>
    </location>
</feature>
<name>A0AAD9L0T1_RIDPI</name>
<feature type="compositionally biased region" description="Basic and acidic residues" evidence="1">
    <location>
        <begin position="1098"/>
        <end position="1114"/>
    </location>
</feature>
<feature type="compositionally biased region" description="Basic and acidic residues" evidence="1">
    <location>
        <begin position="1625"/>
        <end position="1634"/>
    </location>
</feature>
<dbReference type="PANTHER" id="PTHR12607:SF12">
    <property type="entry name" value="APC-LIKE, ISOFORM A-RELATED"/>
    <property type="match status" value="1"/>
</dbReference>
<dbReference type="GO" id="GO:0090090">
    <property type="term" value="P:negative regulation of canonical Wnt signaling pathway"/>
    <property type="evidence" value="ECO:0007669"/>
    <property type="project" value="TreeGrafter"/>
</dbReference>
<feature type="compositionally biased region" description="Polar residues" evidence="1">
    <location>
        <begin position="1350"/>
        <end position="1377"/>
    </location>
</feature>
<dbReference type="GO" id="GO:0005881">
    <property type="term" value="C:cytoplasmic microtubule"/>
    <property type="evidence" value="ECO:0007669"/>
    <property type="project" value="TreeGrafter"/>
</dbReference>
<feature type="region of interest" description="Disordered" evidence="1">
    <location>
        <begin position="218"/>
        <end position="355"/>
    </location>
</feature>
<dbReference type="GO" id="GO:0008013">
    <property type="term" value="F:beta-catenin binding"/>
    <property type="evidence" value="ECO:0007669"/>
    <property type="project" value="InterPro"/>
</dbReference>
<feature type="compositionally biased region" description="Polar residues" evidence="1">
    <location>
        <begin position="998"/>
        <end position="1008"/>
    </location>
</feature>
<feature type="compositionally biased region" description="Basic and acidic residues" evidence="1">
    <location>
        <begin position="487"/>
        <end position="500"/>
    </location>
</feature>
<feature type="compositionally biased region" description="Polar residues" evidence="1">
    <location>
        <begin position="1258"/>
        <end position="1267"/>
    </location>
</feature>